<dbReference type="RefSeq" id="WP_141975370.1">
    <property type="nucleotide sequence ID" value="NZ_VFPP01000001.1"/>
</dbReference>
<dbReference type="OrthoDB" id="9153660at2"/>
<protein>
    <submittedName>
        <fullName evidence="3">Uncharacterized protein DUF4157</fullName>
    </submittedName>
</protein>
<feature type="domain" description="eCIS core" evidence="2">
    <location>
        <begin position="111"/>
        <end position="181"/>
    </location>
</feature>
<feature type="compositionally biased region" description="Basic and acidic residues" evidence="1">
    <location>
        <begin position="1"/>
        <end position="10"/>
    </location>
</feature>
<feature type="compositionally biased region" description="Basic and acidic residues" evidence="1">
    <location>
        <begin position="327"/>
        <end position="344"/>
    </location>
</feature>
<feature type="compositionally biased region" description="Low complexity" evidence="1">
    <location>
        <begin position="352"/>
        <end position="368"/>
    </location>
</feature>
<sequence>MRTNDRERDGLSTPDVGKRPAVPTQQPGLTSAGGVLALQSTAGNAAVVQMLRQAGHPGARDRHQHGPACGHREEGAQVQRSAREHGQVADDSPAGQKALLDRALASPSRSLPEPLLARATPFFRNPNLATAQLHDNPVAQRATAALGAQAMTVGTHIFAPPRVVADMKVMIHELSHVNENLKGTPETGDNNGAGVTITDPHQASEQRAERDGASFGAGATTAPSVVTQRAFARDVDPAVAGPTAGAPVQRMENPPQGRRGSEDYEADASGSESSRSARGQEGDMTPERRELLERIEQELASGPNLDDLAEQADRLATGVPGFRRIRAVHDPNEDRDQAVPHSESESEYESDPPATTAAPAAEPLPELPENTRLTPLRDMLLREMRKGGLDKKLKVTFSVDAGDRDPRVASGHAWIEITGSRGKQVSFGFYPEEAYETFNNVRGGVHCPDGYSVSGRATHHESKNVAVRDVVNGYLVAHDRSGANYNLTLHNCSTFAGDVWKTMTGKAIPREWFTAYGLLGTVVSTPHGAAEGLESHQERRRQKRRERARPLAEGPLRGLMPGPGDADEVADRLAAAKLSQSSSSPSSEEVD</sequence>
<reference evidence="3 4" key="1">
    <citation type="submission" date="2019-06" db="EMBL/GenBank/DDBJ databases">
        <title>Sequencing the genomes of 1000 actinobacteria strains.</title>
        <authorList>
            <person name="Klenk H.-P."/>
        </authorList>
    </citation>
    <scope>NUCLEOTIDE SEQUENCE [LARGE SCALE GENOMIC DNA]</scope>
    <source>
        <strain evidence="3 4">DSM 45456</strain>
    </source>
</reference>
<feature type="region of interest" description="Disordered" evidence="1">
    <location>
        <begin position="1"/>
        <end position="33"/>
    </location>
</feature>
<evidence type="ECO:0000259" key="2">
    <source>
        <dbReference type="Pfam" id="PF13699"/>
    </source>
</evidence>
<feature type="compositionally biased region" description="Low complexity" evidence="1">
    <location>
        <begin position="267"/>
        <end position="277"/>
    </location>
</feature>
<feature type="compositionally biased region" description="Low complexity" evidence="1">
    <location>
        <begin position="579"/>
        <end position="591"/>
    </location>
</feature>
<feature type="region of interest" description="Disordered" evidence="1">
    <location>
        <begin position="238"/>
        <end position="285"/>
    </location>
</feature>
<gene>
    <name evidence="3" type="ORF">FHX81_0942</name>
</gene>
<name>A0A543J761_9PSEU</name>
<feature type="compositionally biased region" description="Basic residues" evidence="1">
    <location>
        <begin position="538"/>
        <end position="547"/>
    </location>
</feature>
<accession>A0A543J761</accession>
<dbReference type="AlphaFoldDB" id="A0A543J761"/>
<feature type="region of interest" description="Disordered" evidence="1">
    <location>
        <begin position="180"/>
        <end position="221"/>
    </location>
</feature>
<feature type="compositionally biased region" description="Low complexity" evidence="1">
    <location>
        <begin position="238"/>
        <end position="248"/>
    </location>
</feature>
<evidence type="ECO:0000313" key="4">
    <source>
        <dbReference type="Proteomes" id="UP000316628"/>
    </source>
</evidence>
<dbReference type="InterPro" id="IPR025295">
    <property type="entry name" value="eCIS_core_dom"/>
</dbReference>
<dbReference type="EMBL" id="VFPP01000001">
    <property type="protein sequence ID" value="TQM78666.1"/>
    <property type="molecule type" value="Genomic_DNA"/>
</dbReference>
<dbReference type="Pfam" id="PF13699">
    <property type="entry name" value="eCIS_core"/>
    <property type="match status" value="1"/>
</dbReference>
<keyword evidence="4" id="KW-1185">Reference proteome</keyword>
<dbReference type="Proteomes" id="UP000316628">
    <property type="component" value="Unassembled WGS sequence"/>
</dbReference>
<comment type="caution">
    <text evidence="3">The sequence shown here is derived from an EMBL/GenBank/DDBJ whole genome shotgun (WGS) entry which is preliminary data.</text>
</comment>
<feature type="region of interest" description="Disordered" evidence="1">
    <location>
        <begin position="323"/>
        <end position="374"/>
    </location>
</feature>
<organism evidence="3 4">
    <name type="scientific">Saccharothrix saharensis</name>
    <dbReference type="NCBI Taxonomy" id="571190"/>
    <lineage>
        <taxon>Bacteria</taxon>
        <taxon>Bacillati</taxon>
        <taxon>Actinomycetota</taxon>
        <taxon>Actinomycetes</taxon>
        <taxon>Pseudonocardiales</taxon>
        <taxon>Pseudonocardiaceae</taxon>
        <taxon>Saccharothrix</taxon>
    </lineage>
</organism>
<feature type="compositionally biased region" description="Basic and acidic residues" evidence="1">
    <location>
        <begin position="202"/>
        <end position="212"/>
    </location>
</feature>
<feature type="region of interest" description="Disordered" evidence="1">
    <location>
        <begin position="55"/>
        <end position="75"/>
    </location>
</feature>
<evidence type="ECO:0000313" key="3">
    <source>
        <dbReference type="EMBL" id="TQM78666.1"/>
    </source>
</evidence>
<feature type="region of interest" description="Disordered" evidence="1">
    <location>
        <begin position="529"/>
        <end position="591"/>
    </location>
</feature>
<proteinExistence type="predicted"/>
<evidence type="ECO:0000256" key="1">
    <source>
        <dbReference type="SAM" id="MobiDB-lite"/>
    </source>
</evidence>